<dbReference type="Proteomes" id="UP000499080">
    <property type="component" value="Unassembled WGS sequence"/>
</dbReference>
<evidence type="ECO:0000313" key="1">
    <source>
        <dbReference type="EMBL" id="GBL85001.1"/>
    </source>
</evidence>
<dbReference type="EMBL" id="BGPR01000040">
    <property type="protein sequence ID" value="GBL85001.1"/>
    <property type="molecule type" value="Genomic_DNA"/>
</dbReference>
<comment type="caution">
    <text evidence="1">The sequence shown here is derived from an EMBL/GenBank/DDBJ whole genome shotgun (WGS) entry which is preliminary data.</text>
</comment>
<proteinExistence type="predicted"/>
<protein>
    <submittedName>
        <fullName evidence="1">Uncharacterized protein</fullName>
    </submittedName>
</protein>
<name>A0A4Y2AY49_ARAVE</name>
<organism evidence="1 2">
    <name type="scientific">Araneus ventricosus</name>
    <name type="common">Orbweaver spider</name>
    <name type="synonym">Epeira ventricosa</name>
    <dbReference type="NCBI Taxonomy" id="182803"/>
    <lineage>
        <taxon>Eukaryota</taxon>
        <taxon>Metazoa</taxon>
        <taxon>Ecdysozoa</taxon>
        <taxon>Arthropoda</taxon>
        <taxon>Chelicerata</taxon>
        <taxon>Arachnida</taxon>
        <taxon>Araneae</taxon>
        <taxon>Araneomorphae</taxon>
        <taxon>Entelegynae</taxon>
        <taxon>Araneoidea</taxon>
        <taxon>Araneidae</taxon>
        <taxon>Araneus</taxon>
    </lineage>
</organism>
<keyword evidence="2" id="KW-1185">Reference proteome</keyword>
<sequence length="94" mass="10935">MSSSPPSPWKREDFILFSDHCPFGPYRERKTSHQHQPEVVGDMVHLSTECILTESWHLTKPAPQYEKLWYMSVASNSQSHSRIHQIINNLFAPT</sequence>
<reference evidence="1 2" key="1">
    <citation type="journal article" date="2019" name="Sci. Rep.">
        <title>Orb-weaving spider Araneus ventricosus genome elucidates the spidroin gene catalogue.</title>
        <authorList>
            <person name="Kono N."/>
            <person name="Nakamura H."/>
            <person name="Ohtoshi R."/>
            <person name="Moran D.A.P."/>
            <person name="Shinohara A."/>
            <person name="Yoshida Y."/>
            <person name="Fujiwara M."/>
            <person name="Mori M."/>
            <person name="Tomita M."/>
            <person name="Arakawa K."/>
        </authorList>
    </citation>
    <scope>NUCLEOTIDE SEQUENCE [LARGE SCALE GENOMIC DNA]</scope>
</reference>
<evidence type="ECO:0000313" key="2">
    <source>
        <dbReference type="Proteomes" id="UP000499080"/>
    </source>
</evidence>
<gene>
    <name evidence="1" type="ORF">AVEN_42247_1</name>
</gene>
<accession>A0A4Y2AY49</accession>
<dbReference type="AlphaFoldDB" id="A0A4Y2AY49"/>